<evidence type="ECO:0000313" key="13">
    <source>
        <dbReference type="Ensembl" id="ENSLLEP00000031811.1"/>
    </source>
</evidence>
<comment type="similarity">
    <text evidence="3">Belongs to the endothelin/sarafotoxin family.</text>
</comment>
<dbReference type="PRINTS" id="PR00365">
    <property type="entry name" value="ENDOTHELIN"/>
</dbReference>
<dbReference type="OrthoDB" id="9943124at2759"/>
<evidence type="ECO:0000256" key="6">
    <source>
        <dbReference type="ARBA" id="ARBA00022858"/>
    </source>
</evidence>
<feature type="domain" description="Endothelin-like toxin" evidence="12">
    <location>
        <begin position="164"/>
        <end position="185"/>
    </location>
</feature>
<dbReference type="AlphaFoldDB" id="A0A8C5Q361"/>
<keyword evidence="8" id="KW-0839">Vasoconstrictor</keyword>
<dbReference type="Ensembl" id="ENSLLET00000033030.1">
    <property type="protein sequence ID" value="ENSLLEP00000031811.1"/>
    <property type="gene ID" value="ENSLLEG00000020159.1"/>
</dbReference>
<dbReference type="GO" id="GO:0005615">
    <property type="term" value="C:extracellular space"/>
    <property type="evidence" value="ECO:0007669"/>
    <property type="project" value="TreeGrafter"/>
</dbReference>
<dbReference type="GO" id="GO:0006874">
    <property type="term" value="P:intracellular calcium ion homeostasis"/>
    <property type="evidence" value="ECO:0007669"/>
    <property type="project" value="TreeGrafter"/>
</dbReference>
<dbReference type="PROSITE" id="PS00270">
    <property type="entry name" value="ENDOTHELIN"/>
    <property type="match status" value="1"/>
</dbReference>
<gene>
    <name evidence="13" type="primary">EDN3</name>
</gene>
<evidence type="ECO:0000256" key="1">
    <source>
        <dbReference type="ARBA" id="ARBA00003023"/>
    </source>
</evidence>
<feature type="domain" description="Endothelin-like toxin" evidence="12">
    <location>
        <begin position="110"/>
        <end position="131"/>
    </location>
</feature>
<sequence length="200" mass="22375">MHRGSPPAGLMERTLLLLFGILFTFNSGFVLTPLPQLPATKLNLHVKEGARKSSRAEKVNGTQTVNPGLSLSLGTASPGPQGTPISGYERRSSSFHLEPDSGGAHRRARRCTCYTYKDKECVYYCHLDIIWINTPERTVPYGLSSYRGRRSAERSASPSQTAPRCSCEDTRDHHCAAFCSRRFSHRTARDRRLNRRGDVH</sequence>
<dbReference type="GO" id="GO:0003100">
    <property type="term" value="P:regulation of systemic arterial blood pressure by endothelin"/>
    <property type="evidence" value="ECO:0007669"/>
    <property type="project" value="TreeGrafter"/>
</dbReference>
<dbReference type="GeneTree" id="ENSGT00950000183053"/>
<dbReference type="InterPro" id="IPR019764">
    <property type="entry name" value="Endothelin_toxin_CS"/>
</dbReference>
<accession>A0A8C5Q361</accession>
<reference evidence="13" key="2">
    <citation type="submission" date="2025-09" db="UniProtKB">
        <authorList>
            <consortium name="Ensembl"/>
        </authorList>
    </citation>
    <scope>IDENTIFICATION</scope>
</reference>
<dbReference type="GO" id="GO:0005179">
    <property type="term" value="F:hormone activity"/>
    <property type="evidence" value="ECO:0007669"/>
    <property type="project" value="TreeGrafter"/>
</dbReference>
<keyword evidence="7" id="KW-1015">Disulfide bond</keyword>
<dbReference type="InterPro" id="IPR020475">
    <property type="entry name" value="Endothelin"/>
</dbReference>
<evidence type="ECO:0000259" key="12">
    <source>
        <dbReference type="SMART" id="SM00272"/>
    </source>
</evidence>
<protein>
    <recommendedName>
        <fullName evidence="9">Endothelin-3</fullName>
    </recommendedName>
    <alternativeName>
        <fullName evidence="10">Preproendothelin-3</fullName>
    </alternativeName>
</protein>
<dbReference type="GO" id="GO:0019229">
    <property type="term" value="P:regulation of vasoconstriction"/>
    <property type="evidence" value="ECO:0007669"/>
    <property type="project" value="InterPro"/>
</dbReference>
<evidence type="ECO:0000256" key="3">
    <source>
        <dbReference type="ARBA" id="ARBA00010959"/>
    </source>
</evidence>
<keyword evidence="6" id="KW-0838">Vasoactive</keyword>
<comment type="subcellular location">
    <subcellularLocation>
        <location evidence="2">Secreted</location>
    </subcellularLocation>
</comment>
<evidence type="ECO:0000256" key="2">
    <source>
        <dbReference type="ARBA" id="ARBA00004613"/>
    </source>
</evidence>
<name>A0A8C5Q361_9ANUR</name>
<organism evidence="13 14">
    <name type="scientific">Leptobrachium leishanense</name>
    <name type="common">Leishan spiny toad</name>
    <dbReference type="NCBI Taxonomy" id="445787"/>
    <lineage>
        <taxon>Eukaryota</taxon>
        <taxon>Metazoa</taxon>
        <taxon>Chordata</taxon>
        <taxon>Craniata</taxon>
        <taxon>Vertebrata</taxon>
        <taxon>Euteleostomi</taxon>
        <taxon>Amphibia</taxon>
        <taxon>Batrachia</taxon>
        <taxon>Anura</taxon>
        <taxon>Pelobatoidea</taxon>
        <taxon>Megophryidae</taxon>
        <taxon>Leptobrachium</taxon>
    </lineage>
</organism>
<dbReference type="Proteomes" id="UP000694569">
    <property type="component" value="Unplaced"/>
</dbReference>
<reference evidence="13" key="1">
    <citation type="submission" date="2025-08" db="UniProtKB">
        <authorList>
            <consortium name="Ensembl"/>
        </authorList>
    </citation>
    <scope>IDENTIFICATION</scope>
</reference>
<keyword evidence="14" id="KW-1185">Reference proteome</keyword>
<evidence type="ECO:0000256" key="10">
    <source>
        <dbReference type="ARBA" id="ARBA00041850"/>
    </source>
</evidence>
<dbReference type="GO" id="GO:0014826">
    <property type="term" value="P:vein smooth muscle contraction"/>
    <property type="evidence" value="ECO:0007669"/>
    <property type="project" value="TreeGrafter"/>
</dbReference>
<feature type="compositionally biased region" description="Polar residues" evidence="11">
    <location>
        <begin position="60"/>
        <end position="84"/>
    </location>
</feature>
<dbReference type="PANTHER" id="PTHR13874">
    <property type="entry name" value="ENDOTHELIN"/>
    <property type="match status" value="1"/>
</dbReference>
<evidence type="ECO:0000256" key="5">
    <source>
        <dbReference type="ARBA" id="ARBA00022729"/>
    </source>
</evidence>
<dbReference type="Pfam" id="PF00322">
    <property type="entry name" value="Endothelin"/>
    <property type="match status" value="1"/>
</dbReference>
<evidence type="ECO:0000256" key="7">
    <source>
        <dbReference type="ARBA" id="ARBA00023157"/>
    </source>
</evidence>
<evidence type="ECO:0000313" key="14">
    <source>
        <dbReference type="Proteomes" id="UP000694569"/>
    </source>
</evidence>
<proteinExistence type="inferred from homology"/>
<feature type="region of interest" description="Disordered" evidence="11">
    <location>
        <begin position="53"/>
        <end position="104"/>
    </location>
</feature>
<comment type="function">
    <text evidence="1">Endothelins are endothelium-derived vasoconstrictor peptides.</text>
</comment>
<dbReference type="SMART" id="SM00272">
    <property type="entry name" value="END"/>
    <property type="match status" value="2"/>
</dbReference>
<dbReference type="PANTHER" id="PTHR13874:SF11">
    <property type="entry name" value="ENDOTHELIN-3"/>
    <property type="match status" value="1"/>
</dbReference>
<evidence type="ECO:0000256" key="4">
    <source>
        <dbReference type="ARBA" id="ARBA00022525"/>
    </source>
</evidence>
<keyword evidence="4" id="KW-0964">Secreted</keyword>
<evidence type="ECO:0000256" key="9">
    <source>
        <dbReference type="ARBA" id="ARBA00040198"/>
    </source>
</evidence>
<evidence type="ECO:0000256" key="8">
    <source>
        <dbReference type="ARBA" id="ARBA00023322"/>
    </source>
</evidence>
<evidence type="ECO:0000256" key="11">
    <source>
        <dbReference type="SAM" id="MobiDB-lite"/>
    </source>
</evidence>
<dbReference type="GO" id="GO:0031708">
    <property type="term" value="F:endothelin B receptor binding"/>
    <property type="evidence" value="ECO:0007669"/>
    <property type="project" value="TreeGrafter"/>
</dbReference>
<dbReference type="InterPro" id="IPR001928">
    <property type="entry name" value="Endothln-like_toxin"/>
</dbReference>
<keyword evidence="5" id="KW-0732">Signal</keyword>